<dbReference type="AlphaFoldDB" id="A0A1H5GM29"/>
<evidence type="ECO:0000256" key="1">
    <source>
        <dbReference type="ARBA" id="ARBA00022679"/>
    </source>
</evidence>
<evidence type="ECO:0000259" key="3">
    <source>
        <dbReference type="SMART" id="SM00827"/>
    </source>
</evidence>
<dbReference type="Proteomes" id="UP000182375">
    <property type="component" value="Unassembled WGS sequence"/>
</dbReference>
<gene>
    <name evidence="4" type="ORF">SAMN04490357_7124</name>
</gene>
<evidence type="ECO:0000313" key="4">
    <source>
        <dbReference type="EMBL" id="SEE16138.1"/>
    </source>
</evidence>
<dbReference type="InterPro" id="IPR001227">
    <property type="entry name" value="Ac_transferase_dom_sf"/>
</dbReference>
<dbReference type="RefSeq" id="WP_074995384.1">
    <property type="nucleotide sequence ID" value="NZ_FNTD01000004.1"/>
</dbReference>
<protein>
    <submittedName>
        <fullName evidence="4">Acyl transferase domain-containing protein</fullName>
    </submittedName>
</protein>
<dbReference type="Gene3D" id="3.40.366.10">
    <property type="entry name" value="Malonyl-Coenzyme A Acyl Carrier Protein, domain 2"/>
    <property type="match status" value="2"/>
</dbReference>
<dbReference type="EMBL" id="FNTD01000004">
    <property type="protein sequence ID" value="SEE16138.1"/>
    <property type="molecule type" value="Genomic_DNA"/>
</dbReference>
<dbReference type="SUPFAM" id="SSF52151">
    <property type="entry name" value="FabD/lysophospholipase-like"/>
    <property type="match status" value="1"/>
</dbReference>
<dbReference type="Pfam" id="PF00698">
    <property type="entry name" value="Acyl_transf_1"/>
    <property type="match status" value="1"/>
</dbReference>
<dbReference type="GO" id="GO:0004312">
    <property type="term" value="F:fatty acid synthase activity"/>
    <property type="evidence" value="ECO:0007669"/>
    <property type="project" value="TreeGrafter"/>
</dbReference>
<reference evidence="4 5" key="1">
    <citation type="submission" date="2016-10" db="EMBL/GenBank/DDBJ databases">
        <authorList>
            <person name="de Groot N.N."/>
        </authorList>
    </citation>
    <scope>NUCLEOTIDE SEQUENCE [LARGE SCALE GENOMIC DNA]</scope>
    <source>
        <strain evidence="4 5">DSM 40306</strain>
    </source>
</reference>
<sequence>MLADGRKGRTAFLFSAGDPPPPGTGRELAAAFPLFAKTLDEVCGRLGPYLQLPLKSVMFAAPGTRTSALLDRVPFAGPAVFALQVAQYRLLSGWGVRPDVLFGHAAGRMAAAYAAGVFSLPDACHAVGTLARLLDGAGGDGAPGEVLAAYGRTLATLRPRPPRLPLVSDVTARPVAAETADPGFWLPVAPSRFADAAALLHREGVRTWLELGPEDGLIRALPGCLPPGTSAGSARAVARDWAVLAADRGEHLGSTRA</sequence>
<dbReference type="SMART" id="SM00827">
    <property type="entry name" value="PKS_AT"/>
    <property type="match status" value="1"/>
</dbReference>
<dbReference type="PANTHER" id="PTHR43775">
    <property type="entry name" value="FATTY ACID SYNTHASE"/>
    <property type="match status" value="1"/>
</dbReference>
<dbReference type="GO" id="GO:0006633">
    <property type="term" value="P:fatty acid biosynthetic process"/>
    <property type="evidence" value="ECO:0007669"/>
    <property type="project" value="TreeGrafter"/>
</dbReference>
<evidence type="ECO:0000313" key="5">
    <source>
        <dbReference type="Proteomes" id="UP000182375"/>
    </source>
</evidence>
<dbReference type="InterPro" id="IPR016035">
    <property type="entry name" value="Acyl_Trfase/lysoPLipase"/>
</dbReference>
<dbReference type="GeneID" id="95516124"/>
<keyword evidence="1 4" id="KW-0808">Transferase</keyword>
<feature type="domain" description="Malonyl-CoA:ACP transacylase (MAT)" evidence="3">
    <location>
        <begin position="22"/>
        <end position="250"/>
    </location>
</feature>
<accession>A0A1H5GM29</accession>
<dbReference type="InterPro" id="IPR050091">
    <property type="entry name" value="PKS_NRPS_Biosynth_Enz"/>
</dbReference>
<name>A0A1H5GM29_9ACTN</name>
<proteinExistence type="predicted"/>
<keyword evidence="2" id="KW-0511">Multifunctional enzyme</keyword>
<dbReference type="PANTHER" id="PTHR43775:SF51">
    <property type="entry name" value="INACTIVE PHENOLPHTHIOCEROL SYNTHESIS POLYKETIDE SYNTHASE TYPE I PKS1-RELATED"/>
    <property type="match status" value="1"/>
</dbReference>
<dbReference type="InterPro" id="IPR014043">
    <property type="entry name" value="Acyl_transferase_dom"/>
</dbReference>
<organism evidence="4 5">
    <name type="scientific">Streptomyces misionensis</name>
    <dbReference type="NCBI Taxonomy" id="67331"/>
    <lineage>
        <taxon>Bacteria</taxon>
        <taxon>Bacillati</taxon>
        <taxon>Actinomycetota</taxon>
        <taxon>Actinomycetes</taxon>
        <taxon>Kitasatosporales</taxon>
        <taxon>Streptomycetaceae</taxon>
        <taxon>Streptomyces</taxon>
    </lineage>
</organism>
<evidence type="ECO:0000256" key="2">
    <source>
        <dbReference type="ARBA" id="ARBA00023268"/>
    </source>
</evidence>
<dbReference type="STRING" id="67331.SAMN04490357_7124"/>